<dbReference type="InterPro" id="IPR029052">
    <property type="entry name" value="Metallo-depent_PP-like"/>
</dbReference>
<dbReference type="InterPro" id="IPR040869">
    <property type="entry name" value="CNP_C"/>
</dbReference>
<feature type="domain" description="Cyclic nucleotide phosphodiesterase C-terminal" evidence="6">
    <location>
        <begin position="294"/>
        <end position="397"/>
    </location>
</feature>
<reference evidence="7 8" key="1">
    <citation type="journal article" date="2015" name="Genome Announc.">
        <title>Expanding the biotechnology potential of lactobacilli through comparative genomics of 213 strains and associated genera.</title>
        <authorList>
            <person name="Sun Z."/>
            <person name="Harris H.M."/>
            <person name="McCann A."/>
            <person name="Guo C."/>
            <person name="Argimon S."/>
            <person name="Zhang W."/>
            <person name="Yang X."/>
            <person name="Jeffery I.B."/>
            <person name="Cooney J.C."/>
            <person name="Kagawa T.F."/>
            <person name="Liu W."/>
            <person name="Song Y."/>
            <person name="Salvetti E."/>
            <person name="Wrobel A."/>
            <person name="Rasinkangas P."/>
            <person name="Parkhill J."/>
            <person name="Rea M.C."/>
            <person name="O'Sullivan O."/>
            <person name="Ritari J."/>
            <person name="Douillard F.P."/>
            <person name="Paul Ross R."/>
            <person name="Yang R."/>
            <person name="Briner A.E."/>
            <person name="Felis G.E."/>
            <person name="de Vos W.M."/>
            <person name="Barrangou R."/>
            <person name="Klaenhammer T.R."/>
            <person name="Caufield P.W."/>
            <person name="Cui Y."/>
            <person name="Zhang H."/>
            <person name="O'Toole P.W."/>
        </authorList>
    </citation>
    <scope>NUCLEOTIDE SEQUENCE [LARGE SCALE GENOMIC DNA]</scope>
    <source>
        <strain evidence="7 8">DSM 10532</strain>
    </source>
</reference>
<evidence type="ECO:0000259" key="6">
    <source>
        <dbReference type="Pfam" id="PF17839"/>
    </source>
</evidence>
<keyword evidence="3" id="KW-0408">Iron</keyword>
<dbReference type="RefSeq" id="WP_025005671.1">
    <property type="nucleotide sequence ID" value="NZ_AZEL01000041.1"/>
</dbReference>
<keyword evidence="1" id="KW-0479">Metal-binding</keyword>
<evidence type="ECO:0000313" key="7">
    <source>
        <dbReference type="EMBL" id="KRL21971.1"/>
    </source>
</evidence>
<dbReference type="PATRIC" id="fig|1423748.3.peg.1145"/>
<dbReference type="PANTHER" id="PTHR42988">
    <property type="entry name" value="PHOSPHOHYDROLASE"/>
    <property type="match status" value="1"/>
</dbReference>
<evidence type="ECO:0000256" key="2">
    <source>
        <dbReference type="ARBA" id="ARBA00022801"/>
    </source>
</evidence>
<name>A0A0R1NYE8_9LACO</name>
<dbReference type="InterPro" id="IPR050884">
    <property type="entry name" value="CNP_phosphodiesterase-III"/>
</dbReference>
<dbReference type="GO" id="GO:0046872">
    <property type="term" value="F:metal ion binding"/>
    <property type="evidence" value="ECO:0007669"/>
    <property type="project" value="UniProtKB-KW"/>
</dbReference>
<dbReference type="PANTHER" id="PTHR42988:SF2">
    <property type="entry name" value="CYCLIC NUCLEOTIDE PHOSPHODIESTERASE CBUA0032-RELATED"/>
    <property type="match status" value="1"/>
</dbReference>
<evidence type="ECO:0000259" key="5">
    <source>
        <dbReference type="Pfam" id="PF00149"/>
    </source>
</evidence>
<dbReference type="STRING" id="1423748.FC37_GL001088"/>
<dbReference type="SUPFAM" id="SSF56300">
    <property type="entry name" value="Metallo-dependent phosphatases"/>
    <property type="match status" value="1"/>
</dbReference>
<dbReference type="EMBL" id="AZEL01000041">
    <property type="protein sequence ID" value="KRL21971.1"/>
    <property type="molecule type" value="Genomic_DNA"/>
</dbReference>
<dbReference type="eggNOG" id="COG1409">
    <property type="taxonomic scope" value="Bacteria"/>
</dbReference>
<dbReference type="AlphaFoldDB" id="A0A0R1NYE8"/>
<accession>A0A0R1NYE8</accession>
<comment type="similarity">
    <text evidence="4">Belongs to the cyclic nucleotide phosphodiesterase class-III family.</text>
</comment>
<dbReference type="GO" id="GO:0016787">
    <property type="term" value="F:hydrolase activity"/>
    <property type="evidence" value="ECO:0007669"/>
    <property type="project" value="UniProtKB-KW"/>
</dbReference>
<dbReference type="OrthoDB" id="2036332at2"/>
<evidence type="ECO:0000313" key="8">
    <source>
        <dbReference type="Proteomes" id="UP000051311"/>
    </source>
</evidence>
<dbReference type="InterPro" id="IPR004843">
    <property type="entry name" value="Calcineurin-like_PHP"/>
</dbReference>
<gene>
    <name evidence="7" type="ORF">FC37_GL001088</name>
</gene>
<evidence type="ECO:0000256" key="4">
    <source>
        <dbReference type="ARBA" id="ARBA00025742"/>
    </source>
</evidence>
<organism evidence="7 8">
    <name type="scientific">Lactobacillus gallinarum DSM 10532 = JCM 2011</name>
    <dbReference type="NCBI Taxonomy" id="1423748"/>
    <lineage>
        <taxon>Bacteria</taxon>
        <taxon>Bacillati</taxon>
        <taxon>Bacillota</taxon>
        <taxon>Bacilli</taxon>
        <taxon>Lactobacillales</taxon>
        <taxon>Lactobacillaceae</taxon>
        <taxon>Lactobacillus</taxon>
    </lineage>
</organism>
<dbReference type="PIRSF" id="PIRSF034890">
    <property type="entry name" value="Pesteras_lmo2642"/>
    <property type="match status" value="1"/>
</dbReference>
<evidence type="ECO:0000256" key="3">
    <source>
        <dbReference type="ARBA" id="ARBA00023004"/>
    </source>
</evidence>
<keyword evidence="2" id="KW-0378">Hydrolase</keyword>
<dbReference type="Pfam" id="PF17839">
    <property type="entry name" value="CNP_C_terminal"/>
    <property type="match status" value="1"/>
</dbReference>
<proteinExistence type="inferred from homology"/>
<protein>
    <submittedName>
        <fullName evidence="7">Serine threonine protein phosphatase family protein</fullName>
    </submittedName>
</protein>
<dbReference type="InterPro" id="IPR012365">
    <property type="entry name" value="Pesteras_lmo2642"/>
</dbReference>
<dbReference type="Proteomes" id="UP000051311">
    <property type="component" value="Unassembled WGS sequence"/>
</dbReference>
<sequence>MITKDLNTEFWVISDTHLIANSLHDEGQAFSQMQKTSQGKDLYYQETALTAFMRMAQRKKPAAIIVTGDITFNGERVSAEKFAEIFRPLKHTKVLVIPGNHDIFDGWAREFRGKKQFYAGEISPIFWRSIFAKSYRQAVDTDDSSLAYSVQLNPQYFLILADSNLYGKEETTAAPHTRGMIGKSQLKWIKKQLQYAEKNQLRPILFMHHNLYAHNPAVNKGYVVDDAVELRRLCSQYNVKLAFSGHIHAQNIMGPQETTPTTEVVTSSFCSNDQGYGVVRVHSRHITYVRRNFDITRYLTDQEKENYTLEHFHKYLKDLQLGSISADMMQSELNKYHDDIDLVRAMGKLFGWMNYHFFTGHNHIKASELNKIHSSKAYQVLIKHHPEYRLYLETLYDTSDHSNLQVKIKY</sequence>
<comment type="caution">
    <text evidence="7">The sequence shown here is derived from an EMBL/GenBank/DDBJ whole genome shotgun (WGS) entry which is preliminary data.</text>
</comment>
<dbReference type="Gene3D" id="3.60.21.10">
    <property type="match status" value="1"/>
</dbReference>
<evidence type="ECO:0000256" key="1">
    <source>
        <dbReference type="ARBA" id="ARBA00022723"/>
    </source>
</evidence>
<feature type="domain" description="Calcineurin-like phosphoesterase" evidence="5">
    <location>
        <begin position="10"/>
        <end position="249"/>
    </location>
</feature>
<dbReference type="Pfam" id="PF00149">
    <property type="entry name" value="Metallophos"/>
    <property type="match status" value="1"/>
</dbReference>